<feature type="transmembrane region" description="Helical" evidence="8">
    <location>
        <begin position="134"/>
        <end position="158"/>
    </location>
</feature>
<sequence>MRKSIGHIYLIILLAVLSSVAPIAIDTYIPSIPTIATDFNVSIEKIELTLSIFLIGFSIGQVFGGTFSDRIGRRKSSIIGLIGFSFFSFLIILSSSVYELWIFRFFEAFFGGFVVVNANAVVRDLFHGKEAAKIFSLIGTVRSIAPLAAPAIGSFIIHFYSWKAVFVFLCVYSLLVALWVYKDLNETFTYTNQKVIESYKAVLKNKMAMKAMLTLAICFSGFFILVAKSSFIYIEYFNISTDYFPFFFGINFLVLMAMIRVNVMLLKNFTQLDLIKYTIIIQIVAGILLMIFAQGISIVTTVILIAIYMSMMAFIFGNSTALAMEHFSKNAGVASSVIGVLQFGLGALISSIALMFHTQTLMPIGASIATISLVAYLIISTYKVK</sequence>
<dbReference type="CDD" id="cd17320">
    <property type="entry name" value="MFS_MdfA_MDR_like"/>
    <property type="match status" value="1"/>
</dbReference>
<reference evidence="11" key="2">
    <citation type="submission" date="2017-09" db="EMBL/GenBank/DDBJ databases">
        <authorList>
            <person name="Perez-Cataluna A."/>
            <person name="Figueras M.J."/>
            <person name="Salas-Masso N."/>
        </authorList>
    </citation>
    <scope>NUCLEOTIDE SEQUENCE</scope>
    <source>
        <strain evidence="11">CECT 7727</strain>
    </source>
</reference>
<dbReference type="GO" id="GO:0042910">
    <property type="term" value="F:xenobiotic transmembrane transporter activity"/>
    <property type="evidence" value="ECO:0007669"/>
    <property type="project" value="InterPro"/>
</dbReference>
<feature type="transmembrane region" description="Helical" evidence="8">
    <location>
        <begin position="164"/>
        <end position="181"/>
    </location>
</feature>
<keyword evidence="3" id="KW-0813">Transport</keyword>
<feature type="transmembrane region" description="Helical" evidence="8">
    <location>
        <begin position="7"/>
        <end position="28"/>
    </location>
</feature>
<feature type="transmembrane region" description="Helical" evidence="8">
    <location>
        <begin position="302"/>
        <end position="324"/>
    </location>
</feature>
<reference evidence="10 13" key="3">
    <citation type="submission" date="2018-08" db="EMBL/GenBank/DDBJ databases">
        <title>Complete genome of the Arcobacter marinus type strain JCM 15502.</title>
        <authorList>
            <person name="Miller W.G."/>
            <person name="Yee E."/>
            <person name="Huynh S."/>
            <person name="Parker C.T."/>
        </authorList>
    </citation>
    <scope>NUCLEOTIDE SEQUENCE [LARGE SCALE GENOMIC DNA]</scope>
    <source>
        <strain evidence="10 13">JCM 15502</strain>
    </source>
</reference>
<evidence type="ECO:0000256" key="7">
    <source>
        <dbReference type="ARBA" id="ARBA00023136"/>
    </source>
</evidence>
<evidence type="ECO:0000256" key="6">
    <source>
        <dbReference type="ARBA" id="ARBA00022989"/>
    </source>
</evidence>
<feature type="transmembrane region" description="Helical" evidence="8">
    <location>
        <begin position="213"/>
        <end position="234"/>
    </location>
</feature>
<dbReference type="InterPro" id="IPR020846">
    <property type="entry name" value="MFS_dom"/>
</dbReference>
<feature type="transmembrane region" description="Helical" evidence="8">
    <location>
        <begin position="277"/>
        <end position="296"/>
    </location>
</feature>
<evidence type="ECO:0000256" key="5">
    <source>
        <dbReference type="ARBA" id="ARBA00022692"/>
    </source>
</evidence>
<name>A0A347TPE9_9BACT</name>
<dbReference type="Pfam" id="PF07690">
    <property type="entry name" value="MFS_1"/>
    <property type="match status" value="1"/>
</dbReference>
<dbReference type="Proteomes" id="UP000264693">
    <property type="component" value="Chromosome"/>
</dbReference>
<dbReference type="GO" id="GO:1990961">
    <property type="term" value="P:xenobiotic detoxification by transmembrane export across the plasma membrane"/>
    <property type="evidence" value="ECO:0007669"/>
    <property type="project" value="InterPro"/>
</dbReference>
<keyword evidence="4" id="KW-1003">Cell membrane</keyword>
<evidence type="ECO:0000256" key="4">
    <source>
        <dbReference type="ARBA" id="ARBA00022475"/>
    </source>
</evidence>
<keyword evidence="7 8" id="KW-0472">Membrane</keyword>
<evidence type="ECO:0000256" key="8">
    <source>
        <dbReference type="SAM" id="Phobius"/>
    </source>
</evidence>
<accession>A0A347TPE9</accession>
<evidence type="ECO:0000256" key="1">
    <source>
        <dbReference type="ARBA" id="ARBA00004651"/>
    </source>
</evidence>
<dbReference type="InterPro" id="IPR005829">
    <property type="entry name" value="Sugar_transporter_CS"/>
</dbReference>
<keyword evidence="12" id="KW-1185">Reference proteome</keyword>
<evidence type="ECO:0000313" key="12">
    <source>
        <dbReference type="Proteomes" id="UP000224740"/>
    </source>
</evidence>
<proteinExistence type="inferred from homology"/>
<dbReference type="EMBL" id="CP032101">
    <property type="protein sequence ID" value="AXX88477.1"/>
    <property type="molecule type" value="Genomic_DNA"/>
</dbReference>
<dbReference type="AlphaFoldDB" id="A0A347TPE9"/>
<dbReference type="EMBL" id="NXAO01000003">
    <property type="protein sequence ID" value="PHO16598.1"/>
    <property type="molecule type" value="Genomic_DNA"/>
</dbReference>
<evidence type="ECO:0000259" key="9">
    <source>
        <dbReference type="PROSITE" id="PS50850"/>
    </source>
</evidence>
<evidence type="ECO:0000313" key="11">
    <source>
        <dbReference type="EMBL" id="PHO16598.1"/>
    </source>
</evidence>
<dbReference type="PROSITE" id="PS00216">
    <property type="entry name" value="SUGAR_TRANSPORT_1"/>
    <property type="match status" value="1"/>
</dbReference>
<gene>
    <name evidence="10" type="ORF">AMRN_2784</name>
    <name evidence="11" type="ORF">CPH92_00865</name>
</gene>
<evidence type="ECO:0000256" key="2">
    <source>
        <dbReference type="ARBA" id="ARBA00006236"/>
    </source>
</evidence>
<dbReference type="GO" id="GO:0005886">
    <property type="term" value="C:plasma membrane"/>
    <property type="evidence" value="ECO:0007669"/>
    <property type="project" value="UniProtKB-SubCell"/>
</dbReference>
<dbReference type="PROSITE" id="PS50850">
    <property type="entry name" value="MFS"/>
    <property type="match status" value="1"/>
</dbReference>
<feature type="transmembrane region" description="Helical" evidence="8">
    <location>
        <begin position="360"/>
        <end position="379"/>
    </location>
</feature>
<feature type="transmembrane region" description="Helical" evidence="8">
    <location>
        <begin position="48"/>
        <end position="66"/>
    </location>
</feature>
<dbReference type="Gene3D" id="1.20.1720.10">
    <property type="entry name" value="Multidrug resistance protein D"/>
    <property type="match status" value="1"/>
</dbReference>
<keyword evidence="5 8" id="KW-0812">Transmembrane</keyword>
<evidence type="ECO:0000313" key="13">
    <source>
        <dbReference type="Proteomes" id="UP000264693"/>
    </source>
</evidence>
<feature type="transmembrane region" description="Helical" evidence="8">
    <location>
        <begin position="246"/>
        <end position="265"/>
    </location>
</feature>
<dbReference type="KEGG" id="amar:AMRN_2784"/>
<feature type="transmembrane region" description="Helical" evidence="8">
    <location>
        <begin position="78"/>
        <end position="95"/>
    </location>
</feature>
<dbReference type="Proteomes" id="UP000224740">
    <property type="component" value="Unassembled WGS sequence"/>
</dbReference>
<feature type="domain" description="Major facilitator superfamily (MFS) profile" evidence="9">
    <location>
        <begin position="7"/>
        <end position="385"/>
    </location>
</feature>
<dbReference type="PANTHER" id="PTHR23502:SF132">
    <property type="entry name" value="POLYAMINE TRANSPORTER 2-RELATED"/>
    <property type="match status" value="1"/>
</dbReference>
<feature type="transmembrane region" description="Helical" evidence="8">
    <location>
        <begin position="101"/>
        <end position="122"/>
    </location>
</feature>
<dbReference type="InterPro" id="IPR011701">
    <property type="entry name" value="MFS"/>
</dbReference>
<keyword evidence="6 8" id="KW-1133">Transmembrane helix</keyword>
<dbReference type="InterPro" id="IPR036259">
    <property type="entry name" value="MFS_trans_sf"/>
</dbReference>
<feature type="transmembrane region" description="Helical" evidence="8">
    <location>
        <begin position="331"/>
        <end position="354"/>
    </location>
</feature>
<reference evidence="12" key="1">
    <citation type="submission" date="2017-09" db="EMBL/GenBank/DDBJ databases">
        <title>Arcobacter canalis sp. nov., a new species isolated from a water canal contaminated with urban sewage.</title>
        <authorList>
            <person name="Perez-Cataluna A."/>
            <person name="Salas-Masso N."/>
            <person name="Figueras M.J."/>
        </authorList>
    </citation>
    <scope>NUCLEOTIDE SEQUENCE [LARGE SCALE GENOMIC DNA]</scope>
    <source>
        <strain evidence="12">CECT 7727</strain>
    </source>
</reference>
<dbReference type="InterPro" id="IPR004812">
    <property type="entry name" value="Efflux_drug-R_Bcr/CmlA"/>
</dbReference>
<dbReference type="NCBIfam" id="TIGR00710">
    <property type="entry name" value="efflux_Bcr_CflA"/>
    <property type="match status" value="1"/>
</dbReference>
<dbReference type="RefSeq" id="WP_099309931.1">
    <property type="nucleotide sequence ID" value="NZ_CP032101.1"/>
</dbReference>
<organism evidence="10 13">
    <name type="scientific">Malaciobacter marinus</name>
    <dbReference type="NCBI Taxonomy" id="505249"/>
    <lineage>
        <taxon>Bacteria</taxon>
        <taxon>Pseudomonadati</taxon>
        <taxon>Campylobacterota</taxon>
        <taxon>Epsilonproteobacteria</taxon>
        <taxon>Campylobacterales</taxon>
        <taxon>Arcobacteraceae</taxon>
        <taxon>Malaciobacter</taxon>
    </lineage>
</organism>
<protein>
    <submittedName>
        <fullName evidence="11">Bcr/CflA family drug resistance efflux transporter</fullName>
    </submittedName>
    <submittedName>
        <fullName evidence="10">Drug resistance transporter, Bcr/CflA family</fullName>
    </submittedName>
</protein>
<dbReference type="PANTHER" id="PTHR23502">
    <property type="entry name" value="MAJOR FACILITATOR SUPERFAMILY"/>
    <property type="match status" value="1"/>
</dbReference>
<evidence type="ECO:0000256" key="3">
    <source>
        <dbReference type="ARBA" id="ARBA00022448"/>
    </source>
</evidence>
<comment type="similarity">
    <text evidence="2">Belongs to the major facilitator superfamily. Bcr/CmlA family.</text>
</comment>
<comment type="subcellular location">
    <subcellularLocation>
        <location evidence="1">Cell membrane</location>
        <topology evidence="1">Multi-pass membrane protein</topology>
    </subcellularLocation>
</comment>
<evidence type="ECO:0000313" key="10">
    <source>
        <dbReference type="EMBL" id="AXX88477.1"/>
    </source>
</evidence>
<dbReference type="SUPFAM" id="SSF103473">
    <property type="entry name" value="MFS general substrate transporter"/>
    <property type="match status" value="1"/>
</dbReference>